<keyword evidence="2" id="KW-1185">Reference proteome</keyword>
<protein>
    <submittedName>
        <fullName evidence="1">Uncharacterized protein</fullName>
    </submittedName>
</protein>
<evidence type="ECO:0000313" key="2">
    <source>
        <dbReference type="Proteomes" id="UP001054252"/>
    </source>
</evidence>
<reference evidence="1 2" key="1">
    <citation type="journal article" date="2021" name="Commun. Biol.">
        <title>The genome of Shorea leprosula (Dipterocarpaceae) highlights the ecological relevance of drought in aseasonal tropical rainforests.</title>
        <authorList>
            <person name="Ng K.K.S."/>
            <person name="Kobayashi M.J."/>
            <person name="Fawcett J.A."/>
            <person name="Hatakeyama M."/>
            <person name="Paape T."/>
            <person name="Ng C.H."/>
            <person name="Ang C.C."/>
            <person name="Tnah L.H."/>
            <person name="Lee C.T."/>
            <person name="Nishiyama T."/>
            <person name="Sese J."/>
            <person name="O'Brien M.J."/>
            <person name="Copetti D."/>
            <person name="Mohd Noor M.I."/>
            <person name="Ong R.C."/>
            <person name="Putra M."/>
            <person name="Sireger I.Z."/>
            <person name="Indrioko S."/>
            <person name="Kosugi Y."/>
            <person name="Izuno A."/>
            <person name="Isagi Y."/>
            <person name="Lee S.L."/>
            <person name="Shimizu K.K."/>
        </authorList>
    </citation>
    <scope>NUCLEOTIDE SEQUENCE [LARGE SCALE GENOMIC DNA]</scope>
    <source>
        <strain evidence="1">214</strain>
    </source>
</reference>
<name>A0AAV5LM70_9ROSI</name>
<gene>
    <name evidence="1" type="ORF">SLEP1_g46140</name>
</gene>
<evidence type="ECO:0000313" key="1">
    <source>
        <dbReference type="EMBL" id="GKV38205.1"/>
    </source>
</evidence>
<dbReference type="EMBL" id="BPVZ01000127">
    <property type="protein sequence ID" value="GKV38205.1"/>
    <property type="molecule type" value="Genomic_DNA"/>
</dbReference>
<proteinExistence type="predicted"/>
<organism evidence="1 2">
    <name type="scientific">Rubroshorea leprosula</name>
    <dbReference type="NCBI Taxonomy" id="152421"/>
    <lineage>
        <taxon>Eukaryota</taxon>
        <taxon>Viridiplantae</taxon>
        <taxon>Streptophyta</taxon>
        <taxon>Embryophyta</taxon>
        <taxon>Tracheophyta</taxon>
        <taxon>Spermatophyta</taxon>
        <taxon>Magnoliopsida</taxon>
        <taxon>eudicotyledons</taxon>
        <taxon>Gunneridae</taxon>
        <taxon>Pentapetalae</taxon>
        <taxon>rosids</taxon>
        <taxon>malvids</taxon>
        <taxon>Malvales</taxon>
        <taxon>Dipterocarpaceae</taxon>
        <taxon>Rubroshorea</taxon>
    </lineage>
</organism>
<sequence>MEQNRSRGSPREELLDIISSWEEAGNWWISAGL</sequence>
<dbReference type="Proteomes" id="UP001054252">
    <property type="component" value="Unassembled WGS sequence"/>
</dbReference>
<dbReference type="AlphaFoldDB" id="A0AAV5LM70"/>
<comment type="caution">
    <text evidence="1">The sequence shown here is derived from an EMBL/GenBank/DDBJ whole genome shotgun (WGS) entry which is preliminary data.</text>
</comment>
<accession>A0AAV5LM70</accession>